<dbReference type="SUPFAM" id="SSF46689">
    <property type="entry name" value="Homeodomain-like"/>
    <property type="match status" value="1"/>
</dbReference>
<evidence type="ECO:0000256" key="1">
    <source>
        <dbReference type="ARBA" id="ARBA00004123"/>
    </source>
</evidence>
<dbReference type="OrthoDB" id="8193167at2759"/>
<proteinExistence type="predicted"/>
<comment type="caution">
    <text evidence="3">The sequence shown here is derived from an EMBL/GenBank/DDBJ whole genome shotgun (WGS) entry which is preliminary data.</text>
</comment>
<gene>
    <name evidence="3" type="ORF">ILUMI_16039</name>
</gene>
<reference evidence="3" key="1">
    <citation type="submission" date="2019-08" db="EMBL/GenBank/DDBJ databases">
        <title>The genome of the North American firefly Photinus pyralis.</title>
        <authorList>
            <consortium name="Photinus pyralis genome working group"/>
            <person name="Fallon T.R."/>
            <person name="Sander Lower S.E."/>
            <person name="Weng J.-K."/>
        </authorList>
    </citation>
    <scope>NUCLEOTIDE SEQUENCE</scope>
    <source>
        <strain evidence="3">TRF0915ILg1</strain>
        <tissue evidence="3">Whole body</tissue>
    </source>
</reference>
<dbReference type="InterPro" id="IPR009057">
    <property type="entry name" value="Homeodomain-like_sf"/>
</dbReference>
<comment type="subcellular location">
    <subcellularLocation>
        <location evidence="1">Nucleus</location>
    </subcellularLocation>
</comment>
<keyword evidence="4" id="KW-1185">Reference proteome</keyword>
<protein>
    <recommendedName>
        <fullName evidence="2">HTH psq-type domain-containing protein</fullName>
    </recommendedName>
</protein>
<name>A0A8K0CPC2_IGNLU</name>
<dbReference type="GO" id="GO:0003677">
    <property type="term" value="F:DNA binding"/>
    <property type="evidence" value="ECO:0007669"/>
    <property type="project" value="InterPro"/>
</dbReference>
<sequence>MRKYKKKLGSKNYRNYSSETLTKALNEIRSKKLLLNRASAKYEICKGTLSHKLREEHNNTKPGRPNVLDDNEEKALVHILMKTAEWGFPVTGDDLRHIVKTYLDKQGRTVGQFHQTIPGKD</sequence>
<organism evidence="3 4">
    <name type="scientific">Ignelater luminosus</name>
    <name type="common">Cucubano</name>
    <name type="synonym">Pyrophorus luminosus</name>
    <dbReference type="NCBI Taxonomy" id="2038154"/>
    <lineage>
        <taxon>Eukaryota</taxon>
        <taxon>Metazoa</taxon>
        <taxon>Ecdysozoa</taxon>
        <taxon>Arthropoda</taxon>
        <taxon>Hexapoda</taxon>
        <taxon>Insecta</taxon>
        <taxon>Pterygota</taxon>
        <taxon>Neoptera</taxon>
        <taxon>Endopterygota</taxon>
        <taxon>Coleoptera</taxon>
        <taxon>Polyphaga</taxon>
        <taxon>Elateriformia</taxon>
        <taxon>Elateroidea</taxon>
        <taxon>Elateridae</taxon>
        <taxon>Agrypninae</taxon>
        <taxon>Pyrophorini</taxon>
        <taxon>Ignelater</taxon>
    </lineage>
</organism>
<dbReference type="Proteomes" id="UP000801492">
    <property type="component" value="Unassembled WGS sequence"/>
</dbReference>
<evidence type="ECO:0000259" key="2">
    <source>
        <dbReference type="Pfam" id="PF05225"/>
    </source>
</evidence>
<accession>A0A8K0CPC2</accession>
<evidence type="ECO:0000313" key="4">
    <source>
        <dbReference type="Proteomes" id="UP000801492"/>
    </source>
</evidence>
<dbReference type="EMBL" id="VTPC01057696">
    <property type="protein sequence ID" value="KAF2890134.1"/>
    <property type="molecule type" value="Genomic_DNA"/>
</dbReference>
<dbReference type="GO" id="GO:0005634">
    <property type="term" value="C:nucleus"/>
    <property type="evidence" value="ECO:0007669"/>
    <property type="project" value="UniProtKB-SubCell"/>
</dbReference>
<feature type="domain" description="HTH psq-type" evidence="2">
    <location>
        <begin position="19"/>
        <end position="61"/>
    </location>
</feature>
<dbReference type="AlphaFoldDB" id="A0A8K0CPC2"/>
<evidence type="ECO:0000313" key="3">
    <source>
        <dbReference type="EMBL" id="KAF2890134.1"/>
    </source>
</evidence>
<dbReference type="InterPro" id="IPR007889">
    <property type="entry name" value="HTH_Psq"/>
</dbReference>
<dbReference type="Gene3D" id="1.10.10.60">
    <property type="entry name" value="Homeodomain-like"/>
    <property type="match status" value="1"/>
</dbReference>
<dbReference type="Pfam" id="PF05225">
    <property type="entry name" value="HTH_psq"/>
    <property type="match status" value="1"/>
</dbReference>